<feature type="transmembrane region" description="Helical" evidence="6">
    <location>
        <begin position="288"/>
        <end position="306"/>
    </location>
</feature>
<dbReference type="GO" id="GO:0022857">
    <property type="term" value="F:transmembrane transporter activity"/>
    <property type="evidence" value="ECO:0007669"/>
    <property type="project" value="InterPro"/>
</dbReference>
<feature type="transmembrane region" description="Helical" evidence="6">
    <location>
        <begin position="346"/>
        <end position="368"/>
    </location>
</feature>
<dbReference type="EMBL" id="JAGQHS010000120">
    <property type="protein sequence ID" value="MCA9757789.1"/>
    <property type="molecule type" value="Genomic_DNA"/>
</dbReference>
<keyword evidence="5 6" id="KW-0472">Membrane</keyword>
<dbReference type="Proteomes" id="UP000739538">
    <property type="component" value="Unassembled WGS sequence"/>
</dbReference>
<dbReference type="InterPro" id="IPR036259">
    <property type="entry name" value="MFS_trans_sf"/>
</dbReference>
<accession>A0A956SFS9</accession>
<organism evidence="8 9">
    <name type="scientific">Eiseniibacteriota bacterium</name>
    <dbReference type="NCBI Taxonomy" id="2212470"/>
    <lineage>
        <taxon>Bacteria</taxon>
        <taxon>Candidatus Eiseniibacteriota</taxon>
    </lineage>
</organism>
<feature type="transmembrane region" description="Helical" evidence="6">
    <location>
        <begin position="318"/>
        <end position="340"/>
    </location>
</feature>
<feature type="transmembrane region" description="Helical" evidence="6">
    <location>
        <begin position="21"/>
        <end position="40"/>
    </location>
</feature>
<evidence type="ECO:0000256" key="2">
    <source>
        <dbReference type="ARBA" id="ARBA00022448"/>
    </source>
</evidence>
<sequence length="445" mass="48034">MNRSPLQVDRGRLFGYSMYDFANSAFATTILAVLFNQYFARVVAGGATGVPIAGRMVPGATVWSWLVSLSMALVVLTGPLLGALADRSSGRLRFLIAFWLPGCILTALLATVGEGEWVRGGLLFGLAYFAFSASSIFYNALLPEVGPREALGRISGIAWGVGYVGGALLLVLNLLMLQSPQKLGFPEGTFGVQECFVSVAIWWFVFSLPTLWIFRYEALRPRRIVEPLGSLFRASLAEVRGTARSLARQRNLLRFFFAYLVYNDGVQTVVAMASIFGAEELGMEPASLILFFLLIQGTAFLGSLVLGPLADRWSHKGVLLLCVVAWAVLTTWGFAVGIFGNALGEYWVLGGTSGLFLGGIQTCSRSLLAKWIPEGRESEMFGFFSIMTRLAAVFGPLVYGGLVLATGSLRWAILSVAVFFVVGGALLATVREDEIPAEQASLARG</sequence>
<dbReference type="PROSITE" id="PS50850">
    <property type="entry name" value="MFS"/>
    <property type="match status" value="1"/>
</dbReference>
<dbReference type="PANTHER" id="PTHR23519">
    <property type="entry name" value="AUTOPHAGY-RELATED PROTEIN 22"/>
    <property type="match status" value="1"/>
</dbReference>
<dbReference type="Pfam" id="PF11700">
    <property type="entry name" value="ATG22"/>
    <property type="match status" value="1"/>
</dbReference>
<dbReference type="SUPFAM" id="SSF103473">
    <property type="entry name" value="MFS general substrate transporter"/>
    <property type="match status" value="1"/>
</dbReference>
<evidence type="ECO:0000256" key="4">
    <source>
        <dbReference type="ARBA" id="ARBA00022989"/>
    </source>
</evidence>
<proteinExistence type="predicted"/>
<dbReference type="GO" id="GO:0012505">
    <property type="term" value="C:endomembrane system"/>
    <property type="evidence" value="ECO:0007669"/>
    <property type="project" value="UniProtKB-SubCell"/>
</dbReference>
<evidence type="ECO:0000256" key="5">
    <source>
        <dbReference type="ARBA" id="ARBA00023136"/>
    </source>
</evidence>
<gene>
    <name evidence="8" type="ORF">KDA27_18505</name>
</gene>
<evidence type="ECO:0000313" key="8">
    <source>
        <dbReference type="EMBL" id="MCA9757789.1"/>
    </source>
</evidence>
<feature type="transmembrane region" description="Helical" evidence="6">
    <location>
        <begin position="154"/>
        <end position="176"/>
    </location>
</feature>
<keyword evidence="4 6" id="KW-1133">Transmembrane helix</keyword>
<dbReference type="InterPro" id="IPR024671">
    <property type="entry name" value="Atg22-like"/>
</dbReference>
<dbReference type="InterPro" id="IPR020846">
    <property type="entry name" value="MFS_dom"/>
</dbReference>
<evidence type="ECO:0000256" key="3">
    <source>
        <dbReference type="ARBA" id="ARBA00022692"/>
    </source>
</evidence>
<evidence type="ECO:0000259" key="7">
    <source>
        <dbReference type="PROSITE" id="PS50850"/>
    </source>
</evidence>
<protein>
    <submittedName>
        <fullName evidence="8">MFS transporter</fullName>
    </submittedName>
</protein>
<feature type="transmembrane region" description="Helical" evidence="6">
    <location>
        <begin position="411"/>
        <end position="430"/>
    </location>
</feature>
<name>A0A956SFS9_UNCEI</name>
<evidence type="ECO:0000256" key="1">
    <source>
        <dbReference type="ARBA" id="ARBA00004127"/>
    </source>
</evidence>
<comment type="caution">
    <text evidence="8">The sequence shown here is derived from an EMBL/GenBank/DDBJ whole genome shotgun (WGS) entry which is preliminary data.</text>
</comment>
<dbReference type="PANTHER" id="PTHR23519:SF1">
    <property type="entry name" value="AUTOPHAGY-RELATED PROTEIN 22"/>
    <property type="match status" value="1"/>
</dbReference>
<feature type="transmembrane region" description="Helical" evidence="6">
    <location>
        <begin position="196"/>
        <end position="214"/>
    </location>
</feature>
<dbReference type="InterPro" id="IPR050495">
    <property type="entry name" value="ATG22/LtaA_families"/>
</dbReference>
<reference evidence="8" key="1">
    <citation type="submission" date="2020-04" db="EMBL/GenBank/DDBJ databases">
        <authorList>
            <person name="Zhang T."/>
        </authorList>
    </citation>
    <scope>NUCLEOTIDE SEQUENCE</scope>
    <source>
        <strain evidence="8">HKST-UBA02</strain>
    </source>
</reference>
<feature type="transmembrane region" description="Helical" evidence="6">
    <location>
        <begin position="380"/>
        <end position="399"/>
    </location>
</feature>
<feature type="transmembrane region" description="Helical" evidence="6">
    <location>
        <begin position="252"/>
        <end position="276"/>
    </location>
</feature>
<feature type="domain" description="Major facilitator superfamily (MFS) profile" evidence="7">
    <location>
        <begin position="251"/>
        <end position="445"/>
    </location>
</feature>
<feature type="transmembrane region" description="Helical" evidence="6">
    <location>
        <begin position="60"/>
        <end position="85"/>
    </location>
</feature>
<reference evidence="8" key="2">
    <citation type="journal article" date="2021" name="Microbiome">
        <title>Successional dynamics and alternative stable states in a saline activated sludge microbial community over 9 years.</title>
        <authorList>
            <person name="Wang Y."/>
            <person name="Ye J."/>
            <person name="Ju F."/>
            <person name="Liu L."/>
            <person name="Boyd J.A."/>
            <person name="Deng Y."/>
            <person name="Parks D.H."/>
            <person name="Jiang X."/>
            <person name="Yin X."/>
            <person name="Woodcroft B.J."/>
            <person name="Tyson G.W."/>
            <person name="Hugenholtz P."/>
            <person name="Polz M.F."/>
            <person name="Zhang T."/>
        </authorList>
    </citation>
    <scope>NUCLEOTIDE SEQUENCE</scope>
    <source>
        <strain evidence="8">HKST-UBA02</strain>
    </source>
</reference>
<dbReference type="AlphaFoldDB" id="A0A956SFS9"/>
<feature type="transmembrane region" description="Helical" evidence="6">
    <location>
        <begin position="92"/>
        <end position="110"/>
    </location>
</feature>
<evidence type="ECO:0000313" key="9">
    <source>
        <dbReference type="Proteomes" id="UP000739538"/>
    </source>
</evidence>
<comment type="subcellular location">
    <subcellularLocation>
        <location evidence="1">Endomembrane system</location>
        <topology evidence="1">Multi-pass membrane protein</topology>
    </subcellularLocation>
</comment>
<keyword evidence="2" id="KW-0813">Transport</keyword>
<evidence type="ECO:0000256" key="6">
    <source>
        <dbReference type="SAM" id="Phobius"/>
    </source>
</evidence>
<keyword evidence="3 6" id="KW-0812">Transmembrane</keyword>
<feature type="transmembrane region" description="Helical" evidence="6">
    <location>
        <begin position="122"/>
        <end position="142"/>
    </location>
</feature>
<dbReference type="Gene3D" id="1.20.1250.20">
    <property type="entry name" value="MFS general substrate transporter like domains"/>
    <property type="match status" value="1"/>
</dbReference>